<organism evidence="9 10">
    <name type="scientific">Salinivibrio costicola</name>
    <name type="common">Vibrio costicola</name>
    <dbReference type="NCBI Taxonomy" id="51367"/>
    <lineage>
        <taxon>Bacteria</taxon>
        <taxon>Pseudomonadati</taxon>
        <taxon>Pseudomonadota</taxon>
        <taxon>Gammaproteobacteria</taxon>
        <taxon>Vibrionales</taxon>
        <taxon>Vibrionaceae</taxon>
        <taxon>Salinivibrio</taxon>
    </lineage>
</organism>
<keyword evidence="4" id="KW-0997">Cell inner membrane</keyword>
<keyword evidence="10" id="KW-1185">Reference proteome</keyword>
<keyword evidence="5 8" id="KW-0812">Transmembrane</keyword>
<name>A0ABX6K3L6_SALCS</name>
<evidence type="ECO:0000256" key="3">
    <source>
        <dbReference type="ARBA" id="ARBA00022475"/>
    </source>
</evidence>
<evidence type="ECO:0000313" key="9">
    <source>
        <dbReference type="EMBL" id="QIR06149.1"/>
    </source>
</evidence>
<evidence type="ECO:0000256" key="5">
    <source>
        <dbReference type="ARBA" id="ARBA00022692"/>
    </source>
</evidence>
<feature type="transmembrane region" description="Helical" evidence="8">
    <location>
        <begin position="380"/>
        <end position="399"/>
    </location>
</feature>
<accession>A0ABX6K3L6</accession>
<dbReference type="NCBIfam" id="TIGR00155">
    <property type="entry name" value="pqiA_fam"/>
    <property type="match status" value="1"/>
</dbReference>
<evidence type="ECO:0000256" key="1">
    <source>
        <dbReference type="ARBA" id="ARBA00004429"/>
    </source>
</evidence>
<comment type="similarity">
    <text evidence="2">Belongs to the PqiA family.</text>
</comment>
<dbReference type="PANTHER" id="PTHR30462:SF1">
    <property type="entry name" value="INTERMEMBRANE TRANSPORT PROTEIN YEBS"/>
    <property type="match status" value="1"/>
</dbReference>
<feature type="transmembrane region" description="Helical" evidence="8">
    <location>
        <begin position="59"/>
        <end position="84"/>
    </location>
</feature>
<protein>
    <submittedName>
        <fullName evidence="9">Paraquat-inducible protein A</fullName>
    </submittedName>
</protein>
<feature type="transmembrane region" description="Helical" evidence="8">
    <location>
        <begin position="151"/>
        <end position="170"/>
    </location>
</feature>
<evidence type="ECO:0000256" key="2">
    <source>
        <dbReference type="ARBA" id="ARBA00007555"/>
    </source>
</evidence>
<dbReference type="Proteomes" id="UP000501408">
    <property type="component" value="Chromosome 1"/>
</dbReference>
<dbReference type="RefSeq" id="WP_167314397.1">
    <property type="nucleotide sequence ID" value="NZ_CP050266.1"/>
</dbReference>
<keyword evidence="3" id="KW-1003">Cell membrane</keyword>
<feature type="transmembrane region" description="Helical" evidence="8">
    <location>
        <begin position="350"/>
        <end position="368"/>
    </location>
</feature>
<feature type="transmembrane region" description="Helical" evidence="8">
    <location>
        <begin position="256"/>
        <end position="282"/>
    </location>
</feature>
<feature type="transmembrane region" description="Helical" evidence="8">
    <location>
        <begin position="104"/>
        <end position="130"/>
    </location>
</feature>
<evidence type="ECO:0000256" key="6">
    <source>
        <dbReference type="ARBA" id="ARBA00022989"/>
    </source>
</evidence>
<reference evidence="9 10" key="1">
    <citation type="submission" date="2020-03" db="EMBL/GenBank/DDBJ databases">
        <title>Genome mining reveals the biosynthetic pathways of PHA and ectoines of the halophilic strain Salinivibrio costicola M318 isolated from fermented shrimp paste.</title>
        <authorList>
            <person name="Doan T.V."/>
            <person name="Tran L.T."/>
            <person name="Trieu T.A."/>
            <person name="Nguyen Q.V."/>
            <person name="Quach T.N."/>
            <person name="Phi T.Q."/>
            <person name="Kumar S."/>
        </authorList>
    </citation>
    <scope>NUCLEOTIDE SEQUENCE [LARGE SCALE GENOMIC DNA]</scope>
    <source>
        <strain evidence="9 10">M318</strain>
    </source>
</reference>
<keyword evidence="7 8" id="KW-0472">Membrane</keyword>
<evidence type="ECO:0000256" key="7">
    <source>
        <dbReference type="ARBA" id="ARBA00023136"/>
    </source>
</evidence>
<dbReference type="Pfam" id="PF04403">
    <property type="entry name" value="PqiA"/>
    <property type="match status" value="2"/>
</dbReference>
<feature type="transmembrane region" description="Helical" evidence="8">
    <location>
        <begin position="176"/>
        <end position="196"/>
    </location>
</feature>
<gene>
    <name evidence="9" type="ORF">HBA18_07040</name>
</gene>
<dbReference type="EMBL" id="CP050266">
    <property type="protein sequence ID" value="QIR06149.1"/>
    <property type="molecule type" value="Genomic_DNA"/>
</dbReference>
<evidence type="ECO:0000256" key="4">
    <source>
        <dbReference type="ARBA" id="ARBA00022519"/>
    </source>
</evidence>
<evidence type="ECO:0000313" key="10">
    <source>
        <dbReference type="Proteomes" id="UP000501408"/>
    </source>
</evidence>
<dbReference type="InterPro" id="IPR051800">
    <property type="entry name" value="PqiA-PqiB_transport"/>
</dbReference>
<proteinExistence type="inferred from homology"/>
<dbReference type="InterPro" id="IPR007498">
    <property type="entry name" value="PqiA-like"/>
</dbReference>
<feature type="transmembrane region" description="Helical" evidence="8">
    <location>
        <begin position="302"/>
        <end position="329"/>
    </location>
</feature>
<keyword evidence="6 8" id="KW-1133">Transmembrane helix</keyword>
<evidence type="ECO:0000256" key="8">
    <source>
        <dbReference type="SAM" id="Phobius"/>
    </source>
</evidence>
<dbReference type="PANTHER" id="PTHR30462">
    <property type="entry name" value="INTERMEMBRANE TRANSPORT PROTEIN PQIB-RELATED"/>
    <property type="match status" value="1"/>
</dbReference>
<sequence length="419" mass="46890">MRTQSVTRLEPQPRTGLIRCPGCDLVLTGCETDWDHLAVCPRCATKLQQGRRLSFNGELAIALTVLVLFFPAHGLPLLSINLLGKDISASVLTGANLLWTSYPFVTALVVFCASLAPLLFTLAILVMHLARRHGNIRLFRPTVTLIDHLRHWVMADVFMVSLAIACFKIQDYAELRFSLGLACYATLQILLSVLLVRVNTRRYWDAFLAPKPVTSIHNLIRCDHCGLTQYHGTQTHCQRCERPLHVRLLRSEQKTWACLLTAAVFLLPANLYPISIFFSNGIRLEDTIFSGVASLINNGMPGIAAIIFTASIIVPVAKILGLGFILISLHTSVAITPRQRMWLYRSVKWIGKWSMMDLFVIAFMVALVDRGRIMDFTPGPGAIAFGIVVVLTMLATDLLDTRLIWDHHERQTRRADANH</sequence>
<dbReference type="InterPro" id="IPR005219">
    <property type="entry name" value="PqiA-like_proteobact"/>
</dbReference>
<comment type="subcellular location">
    <subcellularLocation>
        <location evidence="1">Cell inner membrane</location>
        <topology evidence="1">Multi-pass membrane protein</topology>
    </subcellularLocation>
</comment>